<dbReference type="Proteomes" id="UP001276659">
    <property type="component" value="Unassembled WGS sequence"/>
</dbReference>
<protein>
    <submittedName>
        <fullName evidence="2">Uncharacterized protein</fullName>
    </submittedName>
</protein>
<organism evidence="2 3">
    <name type="scientific">Lepraria neglecta</name>
    <dbReference type="NCBI Taxonomy" id="209136"/>
    <lineage>
        <taxon>Eukaryota</taxon>
        <taxon>Fungi</taxon>
        <taxon>Dikarya</taxon>
        <taxon>Ascomycota</taxon>
        <taxon>Pezizomycotina</taxon>
        <taxon>Lecanoromycetes</taxon>
        <taxon>OSLEUM clade</taxon>
        <taxon>Lecanoromycetidae</taxon>
        <taxon>Lecanorales</taxon>
        <taxon>Lecanorineae</taxon>
        <taxon>Stereocaulaceae</taxon>
        <taxon>Lepraria</taxon>
    </lineage>
</organism>
<name>A0AAD9Z8P0_9LECA</name>
<gene>
    <name evidence="2" type="ORF">OEA41_006897</name>
</gene>
<keyword evidence="1" id="KW-0732">Signal</keyword>
<accession>A0AAD9Z8P0</accession>
<reference evidence="2" key="1">
    <citation type="submission" date="2022-11" db="EMBL/GenBank/DDBJ databases">
        <title>Chromosomal genome sequence assembly and mating type (MAT) locus characterization of the leprose asexual lichenized fungus Lepraria neglecta (Nyl.) Erichsen.</title>
        <authorList>
            <person name="Allen J.L."/>
            <person name="Pfeffer B."/>
        </authorList>
    </citation>
    <scope>NUCLEOTIDE SEQUENCE</scope>
    <source>
        <strain evidence="2">Allen 5258</strain>
    </source>
</reference>
<comment type="caution">
    <text evidence="2">The sequence shown here is derived from an EMBL/GenBank/DDBJ whole genome shotgun (WGS) entry which is preliminary data.</text>
</comment>
<dbReference type="SUPFAM" id="SSF55486">
    <property type="entry name" value="Metalloproteases ('zincins'), catalytic domain"/>
    <property type="match status" value="1"/>
</dbReference>
<dbReference type="InterPro" id="IPR024079">
    <property type="entry name" value="MetalloPept_cat_dom_sf"/>
</dbReference>
<evidence type="ECO:0000313" key="3">
    <source>
        <dbReference type="Proteomes" id="UP001276659"/>
    </source>
</evidence>
<keyword evidence="3" id="KW-1185">Reference proteome</keyword>
<evidence type="ECO:0000313" key="2">
    <source>
        <dbReference type="EMBL" id="KAK3173566.1"/>
    </source>
</evidence>
<dbReference type="GO" id="GO:0008237">
    <property type="term" value="F:metallopeptidase activity"/>
    <property type="evidence" value="ECO:0007669"/>
    <property type="project" value="InterPro"/>
</dbReference>
<proteinExistence type="predicted"/>
<feature type="chain" id="PRO_5041995471" evidence="1">
    <location>
        <begin position="25"/>
        <end position="316"/>
    </location>
</feature>
<evidence type="ECO:0000256" key="1">
    <source>
        <dbReference type="SAM" id="SignalP"/>
    </source>
</evidence>
<feature type="signal peptide" evidence="1">
    <location>
        <begin position="1"/>
        <end position="24"/>
    </location>
</feature>
<dbReference type="Gene3D" id="3.40.390.10">
    <property type="entry name" value="Collagenase (Catalytic Domain)"/>
    <property type="match status" value="1"/>
</dbReference>
<dbReference type="EMBL" id="JASNWA010000007">
    <property type="protein sequence ID" value="KAK3173566.1"/>
    <property type="molecule type" value="Genomic_DNA"/>
</dbReference>
<sequence length="316" mass="34853">MLGHFFPLLAYSAFALSSPHQLDGRQLSDTNGDPDLTGTVYIPTPSTSIVFAATTSTTTNPNMTDPIDIKKFFDVSTKCKPAHQAFYKKAYEGAVAIADAARKWPVYGTAESDLYFGSNAEDNPLLVYEVPENMHRASEWSTGDFGFDDYMVLRYKKNKKQLDMRFMVSSASTLLHEMMHAYRLTLNRRRIIDITFDGVSGKRIYGPMAVAKAARIYGSVRMGTNADGYAMFANAMYWNQRLGSVPQPSLASVPAPANYVDGVSDAEDSYLVLVDEDPQLQMNDGSPTNAVIDKLATPLPAGQEPVLWTVSTPRAR</sequence>
<dbReference type="AlphaFoldDB" id="A0AAD9Z8P0"/>